<proteinExistence type="predicted"/>
<evidence type="ECO:0000313" key="2">
    <source>
        <dbReference type="EMBL" id="KOS66415.1"/>
    </source>
</evidence>
<sequence>MKKYIITLFIVLAFLTNPSSSKAEVQWDGAQVVKGQTGKMTFTKDVKVYKKNTNGTYSSMTVKRNNYFRVYDIEKYKGKTFYWMSSGYRVQATDLVVFKKVPLNIRASFYDNPGYINISRQGDEHSYGTHYTTGVVYHNISIGENLFYSDYNETGDSIDHYIDGSDIRIVETTKRDEGFYMLTADAQMLYGPTNGAMEAGMYSKGTAFSSIGLEINGYLMVGFEFENNGYLNLGSGFYFPVTLLEPVKK</sequence>
<dbReference type="Proteomes" id="UP000050668">
    <property type="component" value="Unassembled WGS sequence"/>
</dbReference>
<feature type="signal peptide" evidence="1">
    <location>
        <begin position="1"/>
        <end position="23"/>
    </location>
</feature>
<reference evidence="3" key="1">
    <citation type="submission" date="2015-07" db="EMBL/GenBank/DDBJ databases">
        <title>Fjat-14205 dsm 2895.</title>
        <authorList>
            <person name="Liu B."/>
            <person name="Wang J."/>
            <person name="Zhu Y."/>
            <person name="Liu G."/>
            <person name="Chen Q."/>
            <person name="Chen Z."/>
            <person name="Lan J."/>
            <person name="Che J."/>
            <person name="Ge C."/>
            <person name="Shi H."/>
            <person name="Pan Z."/>
            <person name="Liu X."/>
        </authorList>
    </citation>
    <scope>NUCLEOTIDE SEQUENCE [LARGE SCALE GENOMIC DNA]</scope>
    <source>
        <strain evidence="3">DSM 25560</strain>
    </source>
</reference>
<keyword evidence="3" id="KW-1185">Reference proteome</keyword>
<organism evidence="2 3">
    <name type="scientific">Lysinibacillus contaminans</name>
    <dbReference type="NCBI Taxonomy" id="1293441"/>
    <lineage>
        <taxon>Bacteria</taxon>
        <taxon>Bacillati</taxon>
        <taxon>Bacillota</taxon>
        <taxon>Bacilli</taxon>
        <taxon>Bacillales</taxon>
        <taxon>Bacillaceae</taxon>
        <taxon>Lysinibacillus</taxon>
    </lineage>
</organism>
<name>A0ABR5JWR4_9BACI</name>
<accession>A0ABR5JWR4</accession>
<dbReference type="EMBL" id="LGRV01000007">
    <property type="protein sequence ID" value="KOS66415.1"/>
    <property type="molecule type" value="Genomic_DNA"/>
</dbReference>
<feature type="chain" id="PRO_5046107249" evidence="1">
    <location>
        <begin position="24"/>
        <end position="249"/>
    </location>
</feature>
<keyword evidence="1" id="KW-0732">Signal</keyword>
<evidence type="ECO:0000313" key="3">
    <source>
        <dbReference type="Proteomes" id="UP000050668"/>
    </source>
</evidence>
<gene>
    <name evidence="2" type="ORF">AEA09_16845</name>
</gene>
<dbReference type="RefSeq" id="WP_053585109.1">
    <property type="nucleotide sequence ID" value="NZ_LGRV01000007.1"/>
</dbReference>
<protein>
    <submittedName>
        <fullName evidence="2">Uncharacterized protein</fullName>
    </submittedName>
</protein>
<comment type="caution">
    <text evidence="2">The sequence shown here is derived from an EMBL/GenBank/DDBJ whole genome shotgun (WGS) entry which is preliminary data.</text>
</comment>
<evidence type="ECO:0000256" key="1">
    <source>
        <dbReference type="SAM" id="SignalP"/>
    </source>
</evidence>